<gene>
    <name evidence="9" type="primary">LOC108045804</name>
    <name evidence="7" type="synonym">108045804</name>
</gene>
<dbReference type="CTD" id="39855"/>
<dbReference type="InterPro" id="IPR001353">
    <property type="entry name" value="Proteasome_sua/b"/>
</dbReference>
<comment type="similarity">
    <text evidence="6">Belongs to the peptidase T1B family.</text>
</comment>
<dbReference type="Proteomes" id="UP001652680">
    <property type="component" value="Unassembled WGS sequence"/>
</dbReference>
<reference evidence="9" key="2">
    <citation type="submission" date="2025-04" db="UniProtKB">
        <authorList>
            <consortium name="RefSeq"/>
        </authorList>
    </citation>
    <scope>IDENTIFICATION</scope>
</reference>
<keyword evidence="1 6" id="KW-0963">Cytoplasm</keyword>
<dbReference type="RefSeq" id="XP_016980716.1">
    <property type="nucleotide sequence ID" value="XM_017125227.1"/>
</dbReference>
<dbReference type="InterPro" id="IPR029055">
    <property type="entry name" value="Ntn_hydrolases_N"/>
</dbReference>
<proteinExistence type="inferred from homology"/>
<comment type="function">
    <text evidence="4">Non-catalytic component of the proteasome, a multicatalytic proteinase complex which is characterized by its ability to cleave peptides with Arg, Phe, Tyr, Leu, and Glu adjacent to the leaving group at neutral or slightly basic pH. The proteasome has an ATP-dependent proteolytic activity.</text>
</comment>
<dbReference type="PANTHER" id="PTHR32194:SF2">
    <property type="entry name" value="PROTEASOME SUBUNIT BETA TYPE-1"/>
    <property type="match status" value="1"/>
</dbReference>
<dbReference type="GeneID" id="108045804"/>
<dbReference type="GO" id="GO:0051603">
    <property type="term" value="P:proteolysis involved in protein catabolic process"/>
    <property type="evidence" value="ECO:0007669"/>
    <property type="project" value="InterPro"/>
</dbReference>
<evidence type="ECO:0000256" key="5">
    <source>
        <dbReference type="ARBA" id="ARBA00026071"/>
    </source>
</evidence>
<protein>
    <recommendedName>
        <fullName evidence="6">Proteasome subunit beta</fullName>
    </recommendedName>
</protein>
<evidence type="ECO:0000256" key="4">
    <source>
        <dbReference type="ARBA" id="ARBA00024953"/>
    </source>
</evidence>
<organism evidence="9">
    <name type="scientific">Drosophila rhopaloa</name>
    <name type="common">Fruit fly</name>
    <dbReference type="NCBI Taxonomy" id="1041015"/>
    <lineage>
        <taxon>Eukaryota</taxon>
        <taxon>Metazoa</taxon>
        <taxon>Ecdysozoa</taxon>
        <taxon>Arthropoda</taxon>
        <taxon>Hexapoda</taxon>
        <taxon>Insecta</taxon>
        <taxon>Pterygota</taxon>
        <taxon>Neoptera</taxon>
        <taxon>Endopterygota</taxon>
        <taxon>Diptera</taxon>
        <taxon>Brachycera</taxon>
        <taxon>Muscomorpha</taxon>
        <taxon>Ephydroidea</taxon>
        <taxon>Drosophilidae</taxon>
        <taxon>Drosophila</taxon>
        <taxon>Sophophora</taxon>
    </lineage>
</organism>
<evidence type="ECO:0000256" key="6">
    <source>
        <dbReference type="RuleBase" id="RU004203"/>
    </source>
</evidence>
<evidence type="ECO:0000313" key="8">
    <source>
        <dbReference type="Proteomes" id="UP001652680"/>
    </source>
</evidence>
<comment type="function">
    <text evidence="6">Component of the proteasome, a multicatalytic proteinase complex which is characterized by its ability to cleave peptides with Arg, Phe, Tyr, Leu, and Glu adjacent to the leaving group at neutral or slightly basic pH. The proteasome has an ATP-dependent proteolytic activity.</text>
</comment>
<reference evidence="8" key="1">
    <citation type="journal article" date="2021" name="Elife">
        <title>Highly contiguous assemblies of 101 drosophilid genomes.</title>
        <authorList>
            <person name="Kim B.Y."/>
            <person name="Wang J.R."/>
            <person name="Miller D.E."/>
            <person name="Barmina O."/>
            <person name="Delaney E."/>
            <person name="Thompson A."/>
            <person name="Comeault A.A."/>
            <person name="Peede D."/>
            <person name="D'Agostino E.R."/>
            <person name="Pelaez J."/>
            <person name="Aguilar J.M."/>
            <person name="Haji D."/>
            <person name="Matsunaga T."/>
            <person name="Armstrong E.E."/>
            <person name="Zych M."/>
            <person name="Ogawa Y."/>
            <person name="Stamenkovic-Radak M."/>
            <person name="Jelic M."/>
            <person name="Veselinovic M.S."/>
            <person name="Tanaskovic M."/>
            <person name="Eric P."/>
            <person name="Gao J.J."/>
            <person name="Katoh T.K."/>
            <person name="Toda M.J."/>
            <person name="Watabe H."/>
            <person name="Watada M."/>
            <person name="Davis J.S."/>
            <person name="Moyle L.C."/>
            <person name="Manoli G."/>
            <person name="Bertolini E."/>
            <person name="Kostal V."/>
            <person name="Hawley R.S."/>
            <person name="Takahashi A."/>
            <person name="Jones C.D."/>
            <person name="Price D.K."/>
            <person name="Whiteman N."/>
            <person name="Kopp A."/>
            <person name="Matute D.R."/>
            <person name="Petrov D.A."/>
        </authorList>
    </citation>
    <scope>NUCLEOTIDE SEQUENCE [LARGE SCALE GENOMIC DNA]</scope>
</reference>
<comment type="subunit">
    <text evidence="5">The 26S proteasome consists of a 20S proteasome core and two 19S regulatory subunits. The 20S proteasome core is composed of 28 subunits that are arranged in four stacked rings, resulting in a barrel-shaped structure. The two end rings are each formed by seven alpha subunits, and the two central rings are each formed by seven beta subunits. The catalytic chamber with the active sites is on the inside of the barrel.</text>
</comment>
<evidence type="ECO:0000256" key="1">
    <source>
        <dbReference type="ARBA" id="ARBA00022490"/>
    </source>
</evidence>
<keyword evidence="8" id="KW-1185">Reference proteome</keyword>
<name>A0A6P4F5T3_DRORH</name>
<dbReference type="GO" id="GO:0005737">
    <property type="term" value="C:cytoplasm"/>
    <property type="evidence" value="ECO:0007669"/>
    <property type="project" value="UniProtKB-SubCell"/>
</dbReference>
<dbReference type="PROSITE" id="PS51476">
    <property type="entry name" value="PROTEASOME_BETA_2"/>
    <property type="match status" value="1"/>
</dbReference>
<dbReference type="FunFam" id="3.60.20.10:FF:000027">
    <property type="entry name" value="Proteasome subunit beta type-6"/>
    <property type="match status" value="1"/>
</dbReference>
<dbReference type="PANTHER" id="PTHR32194">
    <property type="entry name" value="METALLOPROTEASE TLDD"/>
    <property type="match status" value="1"/>
</dbReference>
<sequence length="235" mass="25685">MSSLGFEQFPDYQVPGVKHADFSPYESNGGSIVAIAGDDFAVIAADTRLSSGYNIHSRSQSKLFKLSPLTVLGSTGCWADTLSLTGLMKVRMQSYEHTHLRTMTTDAVAQMLSITMYNRRFFPYYVSNILAGIDKDGKGVVYSYDPIGHCEKATYRAGGTAGTLLQPVLDNQIGYKNMNLAASEVPKLTKERAVSVASDTFISAAERDIYTGDSVLINIITKDGIEVKELTLRQD</sequence>
<reference evidence="7" key="3">
    <citation type="submission" date="2025-05" db="UniProtKB">
        <authorList>
            <consortium name="EnsemblMetazoa"/>
        </authorList>
    </citation>
    <scope>IDENTIFICATION</scope>
</reference>
<evidence type="ECO:0000313" key="9">
    <source>
        <dbReference type="RefSeq" id="XP_016980716.1"/>
    </source>
</evidence>
<dbReference type="InterPro" id="IPR023333">
    <property type="entry name" value="Proteasome_suB-type"/>
</dbReference>
<dbReference type="OrthoDB" id="268479at2759"/>
<dbReference type="CDD" id="cd03757">
    <property type="entry name" value="proteasome_beta_type_1"/>
    <property type="match status" value="1"/>
</dbReference>
<keyword evidence="3 6" id="KW-0539">Nucleus</keyword>
<evidence type="ECO:0000256" key="3">
    <source>
        <dbReference type="ARBA" id="ARBA00023242"/>
    </source>
</evidence>
<keyword evidence="2 6" id="KW-0647">Proteasome</keyword>
<dbReference type="EnsemblMetazoa" id="XM_017125227.2">
    <property type="protein sequence ID" value="XP_016980716.1"/>
    <property type="gene ID" value="LOC108045804"/>
</dbReference>
<dbReference type="GO" id="GO:0005634">
    <property type="term" value="C:nucleus"/>
    <property type="evidence" value="ECO:0007669"/>
    <property type="project" value="UniProtKB-SubCell"/>
</dbReference>
<evidence type="ECO:0000256" key="2">
    <source>
        <dbReference type="ARBA" id="ARBA00022942"/>
    </source>
</evidence>
<dbReference type="Pfam" id="PF00227">
    <property type="entry name" value="Proteasome"/>
    <property type="match status" value="1"/>
</dbReference>
<dbReference type="GO" id="GO:0005839">
    <property type="term" value="C:proteasome core complex"/>
    <property type="evidence" value="ECO:0007669"/>
    <property type="project" value="InterPro"/>
</dbReference>
<accession>A0A6P4F5T3</accession>
<comment type="subunit">
    <text evidence="6">Component of the proteasome complex.</text>
</comment>
<dbReference type="SUPFAM" id="SSF56235">
    <property type="entry name" value="N-terminal nucleophile aminohydrolases (Ntn hydrolases)"/>
    <property type="match status" value="1"/>
</dbReference>
<dbReference type="InterPro" id="IPR016050">
    <property type="entry name" value="Proteasome_bsu_CS"/>
</dbReference>
<comment type="subcellular location">
    <subcellularLocation>
        <location evidence="6">Cytoplasm</location>
    </subcellularLocation>
    <subcellularLocation>
        <location evidence="6">Nucleus</location>
    </subcellularLocation>
</comment>
<evidence type="ECO:0000313" key="7">
    <source>
        <dbReference type="EnsemblMetazoa" id="XP_016980716.1"/>
    </source>
</evidence>
<dbReference type="PROSITE" id="PS00854">
    <property type="entry name" value="PROTEASOME_BETA_1"/>
    <property type="match status" value="1"/>
</dbReference>
<dbReference type="Gene3D" id="3.60.20.10">
    <property type="entry name" value="Glutamine Phosphoribosylpyrophosphate, subunit 1, domain 1"/>
    <property type="match status" value="1"/>
</dbReference>
<dbReference type="AlphaFoldDB" id="A0A6P4F5T3"/>